<feature type="compositionally biased region" description="Polar residues" evidence="4">
    <location>
        <begin position="1023"/>
        <end position="1043"/>
    </location>
</feature>
<evidence type="ECO:0000256" key="4">
    <source>
        <dbReference type="SAM" id="MobiDB-lite"/>
    </source>
</evidence>
<dbReference type="GO" id="GO:0008017">
    <property type="term" value="F:microtubule binding"/>
    <property type="evidence" value="ECO:0007669"/>
    <property type="project" value="Ensembl"/>
</dbReference>
<dbReference type="InParanoid" id="A0A287BPC5"/>
<dbReference type="GeneTree" id="ENSGT00940000153912"/>
<dbReference type="Bgee" id="ENSSSCG00000010351">
    <property type="expression patterns" value="Expressed in pons and 44 other cell types or tissues"/>
</dbReference>
<organism evidence="5 6">
    <name type="scientific">Sus scrofa</name>
    <name type="common">Pig</name>
    <dbReference type="NCBI Taxonomy" id="9823"/>
    <lineage>
        <taxon>Eukaryota</taxon>
        <taxon>Metazoa</taxon>
        <taxon>Chordata</taxon>
        <taxon>Craniata</taxon>
        <taxon>Vertebrata</taxon>
        <taxon>Euteleostomi</taxon>
        <taxon>Mammalia</taxon>
        <taxon>Eutheria</taxon>
        <taxon>Laurasiatheria</taxon>
        <taxon>Artiodactyla</taxon>
        <taxon>Suina</taxon>
        <taxon>Suidae</taxon>
        <taxon>Sus</taxon>
    </lineage>
</organism>
<reference evidence="5" key="3">
    <citation type="submission" date="2025-08" db="UniProtKB">
        <authorList>
            <consortium name="Ensembl"/>
        </authorList>
    </citation>
    <scope>IDENTIFICATION</scope>
</reference>
<dbReference type="PANTHER" id="PTHR22461">
    <property type="entry name" value="SERINE-RICH COILED-COIL DOMAIN-CONTAINING PROTEIN 2-RELATED"/>
    <property type="match status" value="1"/>
</dbReference>
<feature type="compositionally biased region" description="Low complexity" evidence="4">
    <location>
        <begin position="497"/>
        <end position="507"/>
    </location>
</feature>
<feature type="region of interest" description="Disordered" evidence="4">
    <location>
        <begin position="177"/>
        <end position="201"/>
    </location>
</feature>
<feature type="coiled-coil region" evidence="3">
    <location>
        <begin position="753"/>
        <end position="780"/>
    </location>
</feature>
<dbReference type="InterPro" id="IPR029627">
    <property type="entry name" value="CCSER"/>
</dbReference>
<feature type="compositionally biased region" description="Basic and acidic residues" evidence="4">
    <location>
        <begin position="88"/>
        <end position="99"/>
    </location>
</feature>
<feature type="region of interest" description="Disordered" evidence="4">
    <location>
        <begin position="478"/>
        <end position="509"/>
    </location>
</feature>
<keyword evidence="2 3" id="KW-0175">Coiled coil</keyword>
<feature type="compositionally biased region" description="Polar residues" evidence="4">
    <location>
        <begin position="1056"/>
        <end position="1075"/>
    </location>
</feature>
<evidence type="ECO:0000256" key="3">
    <source>
        <dbReference type="SAM" id="Coils"/>
    </source>
</evidence>
<dbReference type="SMR" id="A0A287BPC5"/>
<feature type="region of interest" description="Disordered" evidence="4">
    <location>
        <begin position="74"/>
        <end position="107"/>
    </location>
</feature>
<name>A0A287BPC5_PIG</name>
<feature type="compositionally biased region" description="Polar residues" evidence="4">
    <location>
        <begin position="977"/>
        <end position="1012"/>
    </location>
</feature>
<dbReference type="GO" id="GO:0015630">
    <property type="term" value="C:microtubule cytoskeleton"/>
    <property type="evidence" value="ECO:0007669"/>
    <property type="project" value="Ensembl"/>
</dbReference>
<dbReference type="Proteomes" id="UP000008227">
    <property type="component" value="Chromosome 14"/>
</dbReference>
<reference evidence="5" key="2">
    <citation type="journal article" date="2020" name="Gigascience">
        <title>An improved pig reference genome sequence to enable pig genetics and genomics research.</title>
        <authorList>
            <person name="Warr A."/>
            <person name="Affara N."/>
            <person name="Aken B."/>
            <person name="Beiki H."/>
            <person name="Bickhart D.M."/>
            <person name="Billis K."/>
            <person name="Chow W."/>
            <person name="Eory L."/>
            <person name="Finlayson H.A."/>
            <person name="Flicek P."/>
            <person name="Giron C.G."/>
            <person name="Griffin D.K."/>
            <person name="Hall R."/>
            <person name="Hannum G."/>
            <person name="Hourlier T."/>
            <person name="Howe K."/>
            <person name="Hume D.A."/>
            <person name="Izuogu O."/>
            <person name="Kim K."/>
            <person name="Koren S."/>
            <person name="Liu H."/>
            <person name="Manchanda N."/>
            <person name="Martin F.J."/>
            <person name="Nonneman D.J."/>
            <person name="O'Connor R.E."/>
            <person name="Phillippy A.M."/>
            <person name="Rohrer G.A."/>
            <person name="Rosen B.D."/>
            <person name="Rund L.A."/>
            <person name="Sargent C.A."/>
            <person name="Schook L.B."/>
            <person name="Schroeder S.G."/>
            <person name="Schwartz A.S."/>
            <person name="Skinner B.M."/>
            <person name="Talbot R."/>
            <person name="Tseng E."/>
            <person name="Tuggle C.K."/>
            <person name="Watson M."/>
            <person name="Smith T.P.L."/>
            <person name="Archibald A.L."/>
        </authorList>
    </citation>
    <scope>NUCLEOTIDE SEQUENCE [LARGE SCALE GENOMIC DNA]</scope>
    <source>
        <strain evidence="5">Duroc</strain>
    </source>
</reference>
<accession>A0A287BPC5</accession>
<evidence type="ECO:0000256" key="2">
    <source>
        <dbReference type="ARBA" id="ARBA00023054"/>
    </source>
</evidence>
<sequence length="1083" mass="120777">MEEKTQIKTFLGSRLPKYGTKSVRSTLQPMPNGKPVNLLGTSKSSNIKSFIKNNGSDCSSSHSFNWRTANKYQFSAQSPEEPNNTQSSHDKVIDPEKHVPTQGVFDKNGIKGGLKSISLFTSKLAKPTTMFVSSTEELNQKSLSGPSNLGKFTKGTLLGRTSYASVSAPKSQLNGFYGNRSTGSIQRPRANSCATRSSSGESLAQSLDNIKSLACEKMVRSQSFSHSIQNSFLPPSSITRSHSFNRAADLTKPYQNQQPPIRVPLRSSMLTRNSRQTEVLNGNEHLGYGFNRPYAAGGKKLALPNGPGVTSTLGYRMVHPSLLKSSRPPFSGTITVDGNKNSPADTCIEEDDTLVTKDRAANKDQELIENDSYRTENDQTVKHDAKIRYLSDDVDDISLSSLSSSDKNDLSEDFSDDFIDMEDSNRTRITPEEISLKEEKHENVPPKDIFDSPKENEKSFIKTEEWIDISVSDRSECSKHTSGNNLISPDTDYRAGSSFELSPSDSSDGTYMWDEEGLEPIGNVHPVGSYESSEMNSIDILNNLESCDLEDDDLMLDVDLPEDAPLENVECDNMNRFDRSDRNVRQSQEGFWKRPPQRWSGQEHYHLSHPDHYHHHGKSDLSRGSMCVSRDAFNNLISSLQHCLGLHFLLAQSLKVSQRGSPYRESPLGHFESYGGTPFFQAQKMFVDVPENTVILDEMTLRHMVQDCTAVKTQLLKLKRLLHQHDGSGSLHDVQLSLPSSPEPEDSDQIYKNEDLLNEINQLKEEIKKKDEKIQLLEHQLATRCNCNQKSKEEKCTYADKYTQTPWRRIPPPVLQPSSSLPRPTDHAQGKLIKPQHIEAHSECTVQSKHQGVAHLDEGFTHGLQQESNHGLEDQPFSPSPLFTKDVVKSTPSEANLNMTTNCQEPYHLANDQINDMQVVPTSLQTLPPSSTVDQAKRVGRNQTLPEGYASQPKSLHLLKPSILNSLVPPPVPETSPGRTPTCKKSPTITPDNSAKLQPTSSQTNLANNPNPKVSKLRPPSGSFKQKQISNPRLEPQNFQAKTSIPRPLTRRKEIMQNTNDNLNSGDCLASNQYSRLPKPKIH</sequence>
<keyword evidence="6" id="KW-1185">Reference proteome</keyword>
<evidence type="ECO:0000313" key="6">
    <source>
        <dbReference type="Proteomes" id="UP000008227"/>
    </source>
</evidence>
<feature type="compositionally biased region" description="Polar residues" evidence="4">
    <location>
        <begin position="192"/>
        <end position="201"/>
    </location>
</feature>
<proteinExistence type="inferred from homology"/>
<feature type="region of interest" description="Disordered" evidence="4">
    <location>
        <begin position="967"/>
        <end position="1083"/>
    </location>
</feature>
<reference evidence="6" key="1">
    <citation type="submission" date="2009-11" db="EMBL/GenBank/DDBJ databases">
        <authorList>
            <consortium name="Porcine genome sequencing project"/>
        </authorList>
    </citation>
    <scope>NUCLEOTIDE SEQUENCE [LARGE SCALE GENOMIC DNA]</scope>
    <source>
        <strain evidence="6">Duroc</strain>
    </source>
</reference>
<protein>
    <submittedName>
        <fullName evidence="5">Coiled-coil serine rich protein 2</fullName>
    </submittedName>
</protein>
<reference evidence="5" key="4">
    <citation type="submission" date="2025-09" db="UniProtKB">
        <authorList>
            <consortium name="Ensembl"/>
        </authorList>
    </citation>
    <scope>IDENTIFICATION</scope>
</reference>
<feature type="region of interest" description="Disordered" evidence="4">
    <location>
        <begin position="807"/>
        <end position="828"/>
    </location>
</feature>
<comment type="similarity">
    <text evidence="1">Belongs to the CCSER family.</text>
</comment>
<dbReference type="PANTHER" id="PTHR22461:SF2">
    <property type="entry name" value="SERINE-RICH COILED-COIL DOMAIN-CONTAINING PROTEIN 2"/>
    <property type="match status" value="1"/>
</dbReference>
<dbReference type="STRING" id="9823.ENSSSCP00000058031"/>
<evidence type="ECO:0000313" key="7">
    <source>
        <dbReference type="VGNC" id="VGNC:86379"/>
    </source>
</evidence>
<evidence type="ECO:0000256" key="1">
    <source>
        <dbReference type="ARBA" id="ARBA00010949"/>
    </source>
</evidence>
<dbReference type="Ensembl" id="ENSSSCT00000045311.2">
    <property type="protein sequence ID" value="ENSSSCP00000058031.2"/>
    <property type="gene ID" value="ENSSSCG00000010351.5"/>
</dbReference>
<evidence type="ECO:0000313" key="5">
    <source>
        <dbReference type="Ensembl" id="ENSSSCP00000058031.2"/>
    </source>
</evidence>
<gene>
    <name evidence="5 7" type="primary">CCSER2</name>
</gene>
<dbReference type="ExpressionAtlas" id="A0A287BPC5">
    <property type="expression patterns" value="baseline and differential"/>
</dbReference>
<feature type="compositionally biased region" description="Polar residues" evidence="4">
    <location>
        <begin position="74"/>
        <end position="87"/>
    </location>
</feature>
<dbReference type="GO" id="GO:0001578">
    <property type="term" value="P:microtubule bundle formation"/>
    <property type="evidence" value="ECO:0007669"/>
    <property type="project" value="Ensembl"/>
</dbReference>
<dbReference type="VGNC" id="VGNC:86379">
    <property type="gene designation" value="CCSER2"/>
</dbReference>
<feature type="region of interest" description="Disordered" evidence="4">
    <location>
        <begin position="729"/>
        <end position="748"/>
    </location>
</feature>
<dbReference type="AlphaFoldDB" id="A0A287BPC5"/>